<evidence type="ECO:0000313" key="2">
    <source>
        <dbReference type="EMBL" id="HHH13585.1"/>
    </source>
</evidence>
<organism evidence="2">
    <name type="scientific">Thiolapillus brandeum</name>
    <dbReference type="NCBI Taxonomy" id="1076588"/>
    <lineage>
        <taxon>Bacteria</taxon>
        <taxon>Pseudomonadati</taxon>
        <taxon>Pseudomonadota</taxon>
        <taxon>Gammaproteobacteria</taxon>
        <taxon>Chromatiales</taxon>
        <taxon>Sedimenticolaceae</taxon>
        <taxon>Thiolapillus</taxon>
    </lineage>
</organism>
<sequence length="119" mass="13225">MLPAEERRLLGLFARLGEADRRSLLDFAEFLAGRADAGKAPEGGEPPREPLEIPRPAKESVVAAMKRLRQTYPMVDPDHLLDEASGLMSAHLLGGRPAKEVIDELEGLFERHFRRLVGE</sequence>
<reference evidence="2" key="1">
    <citation type="journal article" date="2020" name="mSystems">
        <title>Genome- and Community-Level Interaction Insights into Carbon Utilization and Element Cycling Functions of Hydrothermarchaeota in Hydrothermal Sediment.</title>
        <authorList>
            <person name="Zhou Z."/>
            <person name="Liu Y."/>
            <person name="Xu W."/>
            <person name="Pan J."/>
            <person name="Luo Z.H."/>
            <person name="Li M."/>
        </authorList>
    </citation>
    <scope>NUCLEOTIDE SEQUENCE [LARGE SCALE GENOMIC DNA]</scope>
    <source>
        <strain evidence="2">HyVt-535</strain>
    </source>
</reference>
<name>A0A7C5N7F0_9GAMM</name>
<dbReference type="AlphaFoldDB" id="A0A7C5N7F0"/>
<feature type="region of interest" description="Disordered" evidence="1">
    <location>
        <begin position="36"/>
        <end position="56"/>
    </location>
</feature>
<protein>
    <recommendedName>
        <fullName evidence="3">Crp/Fnr family transcriptional regulator</fullName>
    </recommendedName>
</protein>
<feature type="compositionally biased region" description="Basic and acidic residues" evidence="1">
    <location>
        <begin position="45"/>
        <end position="56"/>
    </location>
</feature>
<dbReference type="EMBL" id="DROM01000305">
    <property type="protein sequence ID" value="HHH13585.1"/>
    <property type="molecule type" value="Genomic_DNA"/>
</dbReference>
<comment type="caution">
    <text evidence="2">The sequence shown here is derived from an EMBL/GenBank/DDBJ whole genome shotgun (WGS) entry which is preliminary data.</text>
</comment>
<evidence type="ECO:0008006" key="3">
    <source>
        <dbReference type="Google" id="ProtNLM"/>
    </source>
</evidence>
<evidence type="ECO:0000256" key="1">
    <source>
        <dbReference type="SAM" id="MobiDB-lite"/>
    </source>
</evidence>
<proteinExistence type="predicted"/>
<dbReference type="Proteomes" id="UP000886100">
    <property type="component" value="Unassembled WGS sequence"/>
</dbReference>
<accession>A0A7C5N7F0</accession>
<gene>
    <name evidence="2" type="ORF">ENJ98_05060</name>
</gene>